<dbReference type="PATRIC" id="fig|1335048.3.peg.5165"/>
<evidence type="ECO:0008006" key="4">
    <source>
        <dbReference type="Google" id="ProtNLM"/>
    </source>
</evidence>
<keyword evidence="3" id="KW-1185">Reference proteome</keyword>
<evidence type="ECO:0000313" key="3">
    <source>
        <dbReference type="Proteomes" id="UP000076128"/>
    </source>
</evidence>
<sequence length="359" mass="37620">MTTFLQLHLLTTYPPSNPNRDDQGRPKSAMLGGAPRLRLSSQSVKRALRMSDAFQQGLAGHLGQRTKLIGNVVREHLEGQGAKTEAARKVAETVAAAFGKIETADKTRPDWVQGTTLAFISPQERSFALELADRLAAGEPAPNGKELAKAVLRTADGAVDIAMFGRMLADNPDFNRDAAVQVSHAITTHAAQIEDDFFTAVDDLKKRDEDAGGAHLGEHAFGSGVFYLYACVNCDLLVENLGGDAALAAKGAEALVRALATATPSGKQSSHAHRPRAGYIRAEVGQDAPRDLSGAFFTAVTGGDLLAASVERLETMAAQIDRAYGPACEAAEVMNVAAGQGTLAALMAFAGAAVGRGNG</sequence>
<keyword evidence="2" id="KW-0614">Plasmid</keyword>
<dbReference type="AlphaFoldDB" id="A0A161HD75"/>
<dbReference type="KEGG" id="daa:AKL17_3p0043"/>
<dbReference type="NCBIfam" id="TIGR01869">
    <property type="entry name" value="casC_Cse4"/>
    <property type="match status" value="1"/>
</dbReference>
<evidence type="ECO:0000313" key="2">
    <source>
        <dbReference type="EMBL" id="AMY72199.1"/>
    </source>
</evidence>
<proteinExistence type="predicted"/>
<evidence type="ECO:0000256" key="1">
    <source>
        <dbReference type="SAM" id="MobiDB-lite"/>
    </source>
</evidence>
<organism evidence="2 3">
    <name type="scientific">Frigidibacter mobilis</name>
    <dbReference type="NCBI Taxonomy" id="1335048"/>
    <lineage>
        <taxon>Bacteria</taxon>
        <taxon>Pseudomonadati</taxon>
        <taxon>Pseudomonadota</taxon>
        <taxon>Alphaproteobacteria</taxon>
        <taxon>Rhodobacterales</taxon>
        <taxon>Paracoccaceae</taxon>
        <taxon>Frigidibacter</taxon>
    </lineage>
</organism>
<dbReference type="Pfam" id="PF09344">
    <property type="entry name" value="Cas_CT1975"/>
    <property type="match status" value="1"/>
</dbReference>
<feature type="region of interest" description="Disordered" evidence="1">
    <location>
        <begin position="11"/>
        <end position="36"/>
    </location>
</feature>
<dbReference type="RefSeq" id="WP_066819158.1">
    <property type="nucleotide sequence ID" value="NZ_CP012664.1"/>
</dbReference>
<dbReference type="OrthoDB" id="5291250at2"/>
<dbReference type="EMBL" id="CP012664">
    <property type="protein sequence ID" value="AMY72199.1"/>
    <property type="molecule type" value="Genomic_DNA"/>
</dbReference>
<geneLocation type="plasmid" evidence="3">
    <name>cai42_Plasmidc</name>
</geneLocation>
<protein>
    <recommendedName>
        <fullName evidence="4">CRISPR system Cascade subunit CasC</fullName>
    </recommendedName>
</protein>
<dbReference type="InterPro" id="IPR010148">
    <property type="entry name" value="CRISPR-assoc_prot_CT1975"/>
</dbReference>
<reference evidence="2 3" key="1">
    <citation type="submission" date="2015-09" db="EMBL/GenBank/DDBJ databases">
        <title>Complete genome sequence of Defluviimonas alba cai42t isolated from an oilfield in Xinjiang.</title>
        <authorList>
            <person name="Geng S."/>
            <person name="Pan X."/>
            <person name="Wu X."/>
        </authorList>
    </citation>
    <scope>NUCLEOTIDE SEQUENCE [LARGE SCALE GENOMIC DNA]</scope>
    <source>
        <strain evidence="3">cai42</strain>
        <plasmid evidence="3">cai42_Plasmidc</plasmid>
    </source>
</reference>
<name>A0A161HD75_9RHOB</name>
<gene>
    <name evidence="2" type="ORF">AKL17_3p0043</name>
</gene>
<accession>A0A161HD75</accession>
<dbReference type="Proteomes" id="UP000076128">
    <property type="component" value="Plasmid pcai42C"/>
</dbReference>